<feature type="domain" description="Sulfatase N-terminal" evidence="2">
    <location>
        <begin position="27"/>
        <end position="120"/>
    </location>
</feature>
<dbReference type="PANTHER" id="PTHR43751">
    <property type="entry name" value="SULFATASE"/>
    <property type="match status" value="1"/>
</dbReference>
<proteinExistence type="predicted"/>
<dbReference type="InterPro" id="IPR017850">
    <property type="entry name" value="Alkaline_phosphatase_core_sf"/>
</dbReference>
<dbReference type="Proteomes" id="UP000317835">
    <property type="component" value="Chromosome"/>
</dbReference>
<organism evidence="3 4">
    <name type="scientific">Tautonia plasticadhaerens</name>
    <dbReference type="NCBI Taxonomy" id="2527974"/>
    <lineage>
        <taxon>Bacteria</taxon>
        <taxon>Pseudomonadati</taxon>
        <taxon>Planctomycetota</taxon>
        <taxon>Planctomycetia</taxon>
        <taxon>Isosphaerales</taxon>
        <taxon>Isosphaeraceae</taxon>
        <taxon>Tautonia</taxon>
    </lineage>
</organism>
<sequence length="607" mass="68143" precursor="true">MNSIRLVSPFSAILALAVSPAAAADRPNILWVTSEDNSPLIGCYGDPLARTPNLDRLAGHGVRYTHAFANAPVCSTARSTLITGMYATTLGIHHHRSRVRIPDRFRPYPAYLRRSGYYCTNRSKTDYNVADLDNPWDESSRRAHYRDRDPGQPFFAVFNLTTTHESQVAPPPGKAEFRVAPERVALPPWHPDTPEIRFDWANYYDQISLMDAQVGTLLDELEAEGLADDTIVFYFSDHGGALPRGKRNIHDSGTRVPLIIRFPEKWVHLAPAGPGTSVDRPVSFVDLPATLFSLCGVSIPEHFEGRAFLGPQEAPARSHVFLYRGRMDERDDTVRAIRDRRFRYVRNYAPHRPWGQHYSYPFGVLPSMRSWYAEFQAGRCDDVQARYWGRKPPEELYEVESDPFEIHNLSGSPQHAEVRDRLRGTLRDELISTRDAGFIPEAMMPRLAGEGTIYDYARGGSYPIDRIVDLADVASSNDPRGLPALLEALDDPHPVVRYWGALGCLILRGEAAPARPKLEVLLRDDWADVRVTAAEAIAHLGEAEAALRVLDAVIRRGEAPEVLAALNSLEYLWRDGLVPLDRVREMVTGLQLSEPADRIPNFLLGDR</sequence>
<dbReference type="InterPro" id="IPR016024">
    <property type="entry name" value="ARM-type_fold"/>
</dbReference>
<dbReference type="Pfam" id="PF00884">
    <property type="entry name" value="Sulfatase"/>
    <property type="match status" value="2"/>
</dbReference>
<accession>A0A518H9I0</accession>
<dbReference type="EMBL" id="CP036426">
    <property type="protein sequence ID" value="QDV37515.1"/>
    <property type="molecule type" value="Genomic_DNA"/>
</dbReference>
<evidence type="ECO:0000259" key="2">
    <source>
        <dbReference type="Pfam" id="PF00884"/>
    </source>
</evidence>
<name>A0A518H9I0_9BACT</name>
<keyword evidence="4" id="KW-1185">Reference proteome</keyword>
<evidence type="ECO:0000313" key="4">
    <source>
        <dbReference type="Proteomes" id="UP000317835"/>
    </source>
</evidence>
<dbReference type="InterPro" id="IPR052701">
    <property type="entry name" value="GAG_Ulvan_Degrading_Sulfatases"/>
</dbReference>
<dbReference type="OrthoDB" id="9763613at2"/>
<dbReference type="CDD" id="cd16027">
    <property type="entry name" value="SGSH"/>
    <property type="match status" value="1"/>
</dbReference>
<reference evidence="3 4" key="1">
    <citation type="submission" date="2019-02" db="EMBL/GenBank/DDBJ databases">
        <title>Deep-cultivation of Planctomycetes and their phenomic and genomic characterization uncovers novel biology.</title>
        <authorList>
            <person name="Wiegand S."/>
            <person name="Jogler M."/>
            <person name="Boedeker C."/>
            <person name="Pinto D."/>
            <person name="Vollmers J."/>
            <person name="Rivas-Marin E."/>
            <person name="Kohn T."/>
            <person name="Peeters S.H."/>
            <person name="Heuer A."/>
            <person name="Rast P."/>
            <person name="Oberbeckmann S."/>
            <person name="Bunk B."/>
            <person name="Jeske O."/>
            <person name="Meyerdierks A."/>
            <person name="Storesund J.E."/>
            <person name="Kallscheuer N."/>
            <person name="Luecker S."/>
            <person name="Lage O.M."/>
            <person name="Pohl T."/>
            <person name="Merkel B.J."/>
            <person name="Hornburger P."/>
            <person name="Mueller R.-W."/>
            <person name="Bruemmer F."/>
            <person name="Labrenz M."/>
            <person name="Spormann A.M."/>
            <person name="Op den Camp H."/>
            <person name="Overmann J."/>
            <person name="Amann R."/>
            <person name="Jetten M.S.M."/>
            <person name="Mascher T."/>
            <person name="Medema M.H."/>
            <person name="Devos D.P."/>
            <person name="Kaster A.-K."/>
            <person name="Ovreas L."/>
            <person name="Rohde M."/>
            <person name="Galperin M.Y."/>
            <person name="Jogler C."/>
        </authorList>
    </citation>
    <scope>NUCLEOTIDE SEQUENCE [LARGE SCALE GENOMIC DNA]</scope>
    <source>
        <strain evidence="3 4">ElP</strain>
    </source>
</reference>
<gene>
    <name evidence="3" type="primary">betC_6</name>
    <name evidence="3" type="ORF">ElP_54550</name>
</gene>
<dbReference type="SUPFAM" id="SSF53649">
    <property type="entry name" value="Alkaline phosphatase-like"/>
    <property type="match status" value="1"/>
</dbReference>
<dbReference type="PANTHER" id="PTHR43751:SF1">
    <property type="entry name" value="SULFATASE ATSG-RELATED"/>
    <property type="match status" value="1"/>
</dbReference>
<feature type="signal peptide" evidence="1">
    <location>
        <begin position="1"/>
        <end position="23"/>
    </location>
</feature>
<keyword evidence="3" id="KW-0378">Hydrolase</keyword>
<dbReference type="Gene3D" id="3.40.720.10">
    <property type="entry name" value="Alkaline Phosphatase, subunit A"/>
    <property type="match status" value="1"/>
</dbReference>
<evidence type="ECO:0000313" key="3">
    <source>
        <dbReference type="EMBL" id="QDV37515.1"/>
    </source>
</evidence>
<dbReference type="AlphaFoldDB" id="A0A518H9I0"/>
<dbReference type="SUPFAM" id="SSF48371">
    <property type="entry name" value="ARM repeat"/>
    <property type="match status" value="1"/>
</dbReference>
<keyword evidence="1" id="KW-0732">Signal</keyword>
<dbReference type="EC" id="3.1.6.6" evidence="3"/>
<evidence type="ECO:0000256" key="1">
    <source>
        <dbReference type="SAM" id="SignalP"/>
    </source>
</evidence>
<dbReference type="RefSeq" id="WP_145275427.1">
    <property type="nucleotide sequence ID" value="NZ_CP036426.1"/>
</dbReference>
<dbReference type="InterPro" id="IPR000917">
    <property type="entry name" value="Sulfatase_N"/>
</dbReference>
<dbReference type="GO" id="GO:0047753">
    <property type="term" value="F:choline-sulfatase activity"/>
    <property type="evidence" value="ECO:0007669"/>
    <property type="project" value="UniProtKB-EC"/>
</dbReference>
<dbReference type="KEGG" id="tpla:ElP_54550"/>
<feature type="chain" id="PRO_5022230693" evidence="1">
    <location>
        <begin position="24"/>
        <end position="607"/>
    </location>
</feature>
<protein>
    <submittedName>
        <fullName evidence="3">Choline-sulfatase</fullName>
        <ecNumber evidence="3">3.1.6.6</ecNumber>
    </submittedName>
</protein>
<feature type="domain" description="Sulfatase N-terminal" evidence="2">
    <location>
        <begin position="147"/>
        <end position="297"/>
    </location>
</feature>
<dbReference type="Gene3D" id="1.25.10.10">
    <property type="entry name" value="Leucine-rich Repeat Variant"/>
    <property type="match status" value="1"/>
</dbReference>
<dbReference type="InterPro" id="IPR011989">
    <property type="entry name" value="ARM-like"/>
</dbReference>